<proteinExistence type="predicted"/>
<comment type="caution">
    <text evidence="1">The sequence shown here is derived from an EMBL/GenBank/DDBJ whole genome shotgun (WGS) entry which is preliminary data.</text>
</comment>
<name>A0AAW1IU77_POPJA</name>
<dbReference type="Proteomes" id="UP001458880">
    <property type="component" value="Unassembled WGS sequence"/>
</dbReference>
<sequence>MTGKEEKTCIAWGCVAQLDGFKFTRRFAVRILAGFRLSTVPIACVAQLDGFKFTRRFAVRILAGFRLSTVPIALNILESVVAGTNLKFKSNQRHGFIRYAYVRYCRNSFIVGSTLDLQKFL</sequence>
<gene>
    <name evidence="1" type="ORF">QE152_g34195</name>
</gene>
<evidence type="ECO:0000313" key="2">
    <source>
        <dbReference type="Proteomes" id="UP001458880"/>
    </source>
</evidence>
<reference evidence="1 2" key="1">
    <citation type="journal article" date="2024" name="BMC Genomics">
        <title>De novo assembly and annotation of Popillia japonica's genome with initial clues to its potential as an invasive pest.</title>
        <authorList>
            <person name="Cucini C."/>
            <person name="Boschi S."/>
            <person name="Funari R."/>
            <person name="Cardaioli E."/>
            <person name="Iannotti N."/>
            <person name="Marturano G."/>
            <person name="Paoli F."/>
            <person name="Bruttini M."/>
            <person name="Carapelli A."/>
            <person name="Frati F."/>
            <person name="Nardi F."/>
        </authorList>
    </citation>
    <scope>NUCLEOTIDE SEQUENCE [LARGE SCALE GENOMIC DNA]</scope>
    <source>
        <strain evidence="1">DMR45628</strain>
    </source>
</reference>
<evidence type="ECO:0000313" key="1">
    <source>
        <dbReference type="EMBL" id="KAK9693436.1"/>
    </source>
</evidence>
<protein>
    <submittedName>
        <fullName evidence="1">Uncharacterized protein</fullName>
    </submittedName>
</protein>
<organism evidence="1 2">
    <name type="scientific">Popillia japonica</name>
    <name type="common">Japanese beetle</name>
    <dbReference type="NCBI Taxonomy" id="7064"/>
    <lineage>
        <taxon>Eukaryota</taxon>
        <taxon>Metazoa</taxon>
        <taxon>Ecdysozoa</taxon>
        <taxon>Arthropoda</taxon>
        <taxon>Hexapoda</taxon>
        <taxon>Insecta</taxon>
        <taxon>Pterygota</taxon>
        <taxon>Neoptera</taxon>
        <taxon>Endopterygota</taxon>
        <taxon>Coleoptera</taxon>
        <taxon>Polyphaga</taxon>
        <taxon>Scarabaeiformia</taxon>
        <taxon>Scarabaeidae</taxon>
        <taxon>Rutelinae</taxon>
        <taxon>Popillia</taxon>
    </lineage>
</organism>
<dbReference type="EMBL" id="JASPKY010000542">
    <property type="protein sequence ID" value="KAK9693436.1"/>
    <property type="molecule type" value="Genomic_DNA"/>
</dbReference>
<dbReference type="AlphaFoldDB" id="A0AAW1IU77"/>
<accession>A0AAW1IU77</accession>
<keyword evidence="2" id="KW-1185">Reference proteome</keyword>